<organism evidence="2 3">
    <name type="scientific">Sulfitobacter indolifex HEL-45</name>
    <dbReference type="NCBI Taxonomy" id="391624"/>
    <lineage>
        <taxon>Bacteria</taxon>
        <taxon>Pseudomonadati</taxon>
        <taxon>Pseudomonadota</taxon>
        <taxon>Alphaproteobacteria</taxon>
        <taxon>Rhodobacterales</taxon>
        <taxon>Roseobacteraceae</taxon>
        <taxon>Sulfitobacter</taxon>
    </lineage>
</organism>
<evidence type="ECO:0000313" key="3">
    <source>
        <dbReference type="Proteomes" id="UP000003257"/>
    </source>
</evidence>
<comment type="caution">
    <text evidence="2">The sequence shown here is derived from an EMBL/GenBank/DDBJ whole genome shotgun (WGS) entry which is preliminary data.</text>
</comment>
<dbReference type="EMBL" id="ABID01000017">
    <property type="protein sequence ID" value="EDQ03434.1"/>
    <property type="molecule type" value="Genomic_DNA"/>
</dbReference>
<feature type="region of interest" description="Disordered" evidence="1">
    <location>
        <begin position="1"/>
        <end position="48"/>
    </location>
</feature>
<dbReference type="Proteomes" id="UP000003257">
    <property type="component" value="Unassembled WGS sequence"/>
</dbReference>
<evidence type="ECO:0000256" key="1">
    <source>
        <dbReference type="SAM" id="MobiDB-lite"/>
    </source>
</evidence>
<proteinExistence type="predicted"/>
<evidence type="ECO:0000313" key="2">
    <source>
        <dbReference type="EMBL" id="EDQ03434.1"/>
    </source>
</evidence>
<gene>
    <name evidence="2" type="ORF">OIHEL45_16706</name>
</gene>
<protein>
    <submittedName>
        <fullName evidence="2">Uncharacterized protein</fullName>
    </submittedName>
</protein>
<accession>A0ABM9X1U2</accession>
<reference evidence="2 3" key="1">
    <citation type="submission" date="2007-11" db="EMBL/GenBank/DDBJ databases">
        <authorList>
            <person name="Wagner-Dobler I."/>
            <person name="Ferriera S."/>
            <person name="Johnson J."/>
            <person name="Kravitz S."/>
            <person name="Beeson K."/>
            <person name="Sutton G."/>
            <person name="Rogers Y.-H."/>
            <person name="Friedman R."/>
            <person name="Frazier M."/>
            <person name="Venter J.C."/>
        </authorList>
    </citation>
    <scope>NUCLEOTIDE SEQUENCE [LARGE SCALE GENOMIC DNA]</scope>
    <source>
        <strain evidence="2 3">HEL-45</strain>
    </source>
</reference>
<feature type="compositionally biased region" description="Basic and acidic residues" evidence="1">
    <location>
        <begin position="32"/>
        <end position="48"/>
    </location>
</feature>
<sequence length="48" mass="5216">MRVSMGRLQGLRLGMSHQNDAAQKAAPASEDVGGRRERRLAREPGIKG</sequence>
<name>A0ABM9X1U2_9RHOB</name>
<keyword evidence="3" id="KW-1185">Reference proteome</keyword>